<comment type="caution">
    <text evidence="2">The sequence shown here is derived from an EMBL/GenBank/DDBJ whole genome shotgun (WGS) entry which is preliminary data.</text>
</comment>
<proteinExistence type="predicted"/>
<dbReference type="GO" id="GO:0035556">
    <property type="term" value="P:intracellular signal transduction"/>
    <property type="evidence" value="ECO:0007669"/>
    <property type="project" value="InterPro"/>
</dbReference>
<reference evidence="2" key="1">
    <citation type="submission" date="2022-01" db="EMBL/GenBank/DDBJ databases">
        <title>Whole genome-based taxonomy of the Shewanellaceae.</title>
        <authorList>
            <person name="Martin-Rodriguez A.J."/>
        </authorList>
    </citation>
    <scope>NUCLEOTIDE SEQUENCE</scope>
    <source>
        <strain evidence="2">DSM 16422</strain>
    </source>
</reference>
<dbReference type="RefSeq" id="WP_248996998.1">
    <property type="nucleotide sequence ID" value="NZ_JAKIKP010000019.1"/>
</dbReference>
<feature type="chain" id="PRO_5040730529" description="RcsF protein" evidence="1">
    <location>
        <begin position="23"/>
        <end position="131"/>
    </location>
</feature>
<sequence>MHSRVSNVLTITSLSLVLTACAGDYAFNTNLDSEKINDYFKVGEVTVYEGSNLPKGKFDMLSLVEGESCQEQANDAPSSISDARTQARQKAAELGATGIIIQHCIDINEPDSVCVSRSICSGQAIKSVQVN</sequence>
<dbReference type="Gene3D" id="3.30.110.70">
    <property type="entry name" value="Hypothetical protein apc22750. Chain B"/>
    <property type="match status" value="1"/>
</dbReference>
<evidence type="ECO:0008006" key="4">
    <source>
        <dbReference type="Google" id="ProtNLM"/>
    </source>
</evidence>
<dbReference type="InterPro" id="IPR030852">
    <property type="entry name" value="RcsF"/>
</dbReference>
<feature type="signal peptide" evidence="1">
    <location>
        <begin position="1"/>
        <end position="22"/>
    </location>
</feature>
<dbReference type="Pfam" id="PF16358">
    <property type="entry name" value="RcsF"/>
    <property type="match status" value="1"/>
</dbReference>
<accession>A0A9X1ZQN0</accession>
<name>A0A9X1ZQN0_9GAMM</name>
<dbReference type="AlphaFoldDB" id="A0A9X1ZQN0"/>
<keyword evidence="3" id="KW-1185">Reference proteome</keyword>
<evidence type="ECO:0000256" key="1">
    <source>
        <dbReference type="SAM" id="SignalP"/>
    </source>
</evidence>
<organism evidence="2 3">
    <name type="scientific">Shewanella gaetbuli</name>
    <dbReference type="NCBI Taxonomy" id="220752"/>
    <lineage>
        <taxon>Bacteria</taxon>
        <taxon>Pseudomonadati</taxon>
        <taxon>Pseudomonadota</taxon>
        <taxon>Gammaproteobacteria</taxon>
        <taxon>Alteromonadales</taxon>
        <taxon>Shewanellaceae</taxon>
        <taxon>Shewanella</taxon>
    </lineage>
</organism>
<keyword evidence="1" id="KW-0732">Signal</keyword>
<dbReference type="EMBL" id="JAKIKP010000019">
    <property type="protein sequence ID" value="MCL1144330.1"/>
    <property type="molecule type" value="Genomic_DNA"/>
</dbReference>
<dbReference type="GO" id="GO:0009279">
    <property type="term" value="C:cell outer membrane"/>
    <property type="evidence" value="ECO:0007669"/>
    <property type="project" value="InterPro"/>
</dbReference>
<dbReference type="Proteomes" id="UP001139333">
    <property type="component" value="Unassembled WGS sequence"/>
</dbReference>
<gene>
    <name evidence="2" type="ORF">L2672_16785</name>
</gene>
<evidence type="ECO:0000313" key="2">
    <source>
        <dbReference type="EMBL" id="MCL1144330.1"/>
    </source>
</evidence>
<protein>
    <recommendedName>
        <fullName evidence="4">RcsF protein</fullName>
    </recommendedName>
</protein>
<dbReference type="PROSITE" id="PS51257">
    <property type="entry name" value="PROKAR_LIPOPROTEIN"/>
    <property type="match status" value="1"/>
</dbReference>
<evidence type="ECO:0000313" key="3">
    <source>
        <dbReference type="Proteomes" id="UP001139333"/>
    </source>
</evidence>